<dbReference type="EMBL" id="BKCJ010002889">
    <property type="protein sequence ID" value="GEU51591.1"/>
    <property type="molecule type" value="Genomic_DNA"/>
</dbReference>
<comment type="caution">
    <text evidence="1">The sequence shown here is derived from an EMBL/GenBank/DDBJ whole genome shotgun (WGS) entry which is preliminary data.</text>
</comment>
<name>A0A6L2KPY3_TANCI</name>
<sequence length="228" mass="25850">MKNKRKPRFHYGPEINLHLPNMLTIVSPQKETIIVRADMEQRPCIRLIVCATSNVRTYVANECRSNNFGKPEESEVITEGGRDLGDHLRARRMAVNRDSSFKNSVLSNIKKSSEKLEVSDRTNKKTDVASTNVVLNKKIVTYVDVKNTLKAKNVQADVHQDELCPTNKHDALMDSNKKINLDNPLCPNESKIMANILQNHPLRFSIAASSSVPWIYLGQFWHNLKEAG</sequence>
<proteinExistence type="predicted"/>
<dbReference type="AlphaFoldDB" id="A0A6L2KPY3"/>
<organism evidence="1">
    <name type="scientific">Tanacetum cinerariifolium</name>
    <name type="common">Dalmatian daisy</name>
    <name type="synonym">Chrysanthemum cinerariifolium</name>
    <dbReference type="NCBI Taxonomy" id="118510"/>
    <lineage>
        <taxon>Eukaryota</taxon>
        <taxon>Viridiplantae</taxon>
        <taxon>Streptophyta</taxon>
        <taxon>Embryophyta</taxon>
        <taxon>Tracheophyta</taxon>
        <taxon>Spermatophyta</taxon>
        <taxon>Magnoliopsida</taxon>
        <taxon>eudicotyledons</taxon>
        <taxon>Gunneridae</taxon>
        <taxon>Pentapetalae</taxon>
        <taxon>asterids</taxon>
        <taxon>campanulids</taxon>
        <taxon>Asterales</taxon>
        <taxon>Asteraceae</taxon>
        <taxon>Asteroideae</taxon>
        <taxon>Anthemideae</taxon>
        <taxon>Anthemidinae</taxon>
        <taxon>Tanacetum</taxon>
    </lineage>
</organism>
<accession>A0A6L2KPY3</accession>
<reference evidence="1" key="1">
    <citation type="journal article" date="2019" name="Sci. Rep.">
        <title>Draft genome of Tanacetum cinerariifolium, the natural source of mosquito coil.</title>
        <authorList>
            <person name="Yamashiro T."/>
            <person name="Shiraishi A."/>
            <person name="Satake H."/>
            <person name="Nakayama K."/>
        </authorList>
    </citation>
    <scope>NUCLEOTIDE SEQUENCE</scope>
</reference>
<protein>
    <submittedName>
        <fullName evidence="1">Uncharacterized protein</fullName>
    </submittedName>
</protein>
<evidence type="ECO:0000313" key="1">
    <source>
        <dbReference type="EMBL" id="GEU51591.1"/>
    </source>
</evidence>
<gene>
    <name evidence="1" type="ORF">Tci_023569</name>
</gene>